<dbReference type="AlphaFoldDB" id="A0A840AVP4"/>
<dbReference type="Pfam" id="PF04229">
    <property type="entry name" value="GrpB"/>
    <property type="match status" value="1"/>
</dbReference>
<dbReference type="Proteomes" id="UP000553963">
    <property type="component" value="Unassembled WGS sequence"/>
</dbReference>
<dbReference type="RefSeq" id="WP_210300090.1">
    <property type="nucleotide sequence ID" value="NZ_JACIDS010000007.1"/>
</dbReference>
<proteinExistence type="predicted"/>
<reference evidence="1 2" key="1">
    <citation type="submission" date="2020-08" db="EMBL/GenBank/DDBJ databases">
        <title>Genomic Encyclopedia of Type Strains, Phase IV (KMG-IV): sequencing the most valuable type-strain genomes for metagenomic binning, comparative biology and taxonomic classification.</title>
        <authorList>
            <person name="Goeker M."/>
        </authorList>
    </citation>
    <scope>NUCLEOTIDE SEQUENCE [LARGE SCALE GENOMIC DNA]</scope>
    <source>
        <strain evidence="1 2">DSM 25966</strain>
    </source>
</reference>
<dbReference type="PANTHER" id="PTHR34822">
    <property type="entry name" value="GRPB DOMAIN PROTEIN (AFU_ORTHOLOGUE AFUA_1G01530)"/>
    <property type="match status" value="1"/>
</dbReference>
<dbReference type="EMBL" id="JACIDS010000007">
    <property type="protein sequence ID" value="MBB3933752.1"/>
    <property type="molecule type" value="Genomic_DNA"/>
</dbReference>
<keyword evidence="1" id="KW-0808">Transferase</keyword>
<name>A0A840AVP4_9HYPH</name>
<accession>A0A840AVP4</accession>
<keyword evidence="2" id="KW-1185">Reference proteome</keyword>
<dbReference type="InterPro" id="IPR043519">
    <property type="entry name" value="NT_sf"/>
</dbReference>
<comment type="caution">
    <text evidence="1">The sequence shown here is derived from an EMBL/GenBank/DDBJ whole genome shotgun (WGS) entry which is preliminary data.</text>
</comment>
<dbReference type="PANTHER" id="PTHR34822:SF1">
    <property type="entry name" value="GRPB FAMILY PROTEIN"/>
    <property type="match status" value="1"/>
</dbReference>
<gene>
    <name evidence="1" type="ORF">GGR25_004830</name>
</gene>
<organism evidence="1 2">
    <name type="scientific">Kaistia hirudinis</name>
    <dbReference type="NCBI Taxonomy" id="1293440"/>
    <lineage>
        <taxon>Bacteria</taxon>
        <taxon>Pseudomonadati</taxon>
        <taxon>Pseudomonadota</taxon>
        <taxon>Alphaproteobacteria</taxon>
        <taxon>Hyphomicrobiales</taxon>
        <taxon>Kaistiaceae</taxon>
        <taxon>Kaistia</taxon>
    </lineage>
</organism>
<evidence type="ECO:0000313" key="1">
    <source>
        <dbReference type="EMBL" id="MBB3933752.1"/>
    </source>
</evidence>
<evidence type="ECO:0000313" key="2">
    <source>
        <dbReference type="Proteomes" id="UP000553963"/>
    </source>
</evidence>
<dbReference type="Gene3D" id="3.30.460.10">
    <property type="entry name" value="Beta Polymerase, domain 2"/>
    <property type="match status" value="1"/>
</dbReference>
<sequence length="168" mass="19473">MADKFALKAVAIRQTLGDHAVRIDHIGSTSIEGLAAKPIIDIQISVADLQLIEILAERMATIGYVWRPSNADLTKRYFRERPGNERTHIHVRQFGSWHEQWSLLFRDYMRSHVEEHTPYVKLKRVLAVRYRDNRTAYAEGKSDHLWGIIRRADLWASEIGWRPALSDA</sequence>
<protein>
    <submittedName>
        <fullName evidence="1">GrpB-like predicted nucleotidyltransferase (UPF0157 family)</fullName>
    </submittedName>
</protein>
<dbReference type="SUPFAM" id="SSF81301">
    <property type="entry name" value="Nucleotidyltransferase"/>
    <property type="match status" value="1"/>
</dbReference>
<dbReference type="InterPro" id="IPR007344">
    <property type="entry name" value="GrpB/CoaE"/>
</dbReference>
<dbReference type="GO" id="GO:0016740">
    <property type="term" value="F:transferase activity"/>
    <property type="evidence" value="ECO:0007669"/>
    <property type="project" value="UniProtKB-KW"/>
</dbReference>